<evidence type="ECO:0000256" key="1">
    <source>
        <dbReference type="ARBA" id="ARBA00022679"/>
    </source>
</evidence>
<dbReference type="Proteomes" id="UP000246114">
    <property type="component" value="Unassembled WGS sequence"/>
</dbReference>
<dbReference type="SUPFAM" id="SSF81301">
    <property type="entry name" value="Nucleotidyltransferase"/>
    <property type="match status" value="1"/>
</dbReference>
<protein>
    <submittedName>
        <fullName evidence="4">DUF4111 domain-containing protein</fullName>
    </submittedName>
</protein>
<reference evidence="5 6" key="1">
    <citation type="submission" date="2016-10" db="EMBL/GenBank/DDBJ databases">
        <authorList>
            <person name="de Groot N.N."/>
        </authorList>
    </citation>
    <scope>NUCLEOTIDE SEQUENCE [LARGE SCALE GENOMIC DNA]</scope>
    <source>
        <strain evidence="5 6">NLAE-zl-G419</strain>
    </source>
</reference>
<dbReference type="Pfam" id="PF01909">
    <property type="entry name" value="NTP_transf_2"/>
    <property type="match status" value="1"/>
</dbReference>
<dbReference type="InterPro" id="IPR025184">
    <property type="entry name" value="AadA_C"/>
</dbReference>
<proteinExistence type="predicted"/>
<dbReference type="GO" id="GO:0016779">
    <property type="term" value="F:nucleotidyltransferase activity"/>
    <property type="evidence" value="ECO:0007669"/>
    <property type="project" value="InterPro"/>
</dbReference>
<evidence type="ECO:0000313" key="4">
    <source>
        <dbReference type="EMBL" id="PWL53271.1"/>
    </source>
</evidence>
<dbReference type="Pfam" id="PF13427">
    <property type="entry name" value="AadA_C"/>
    <property type="match status" value="1"/>
</dbReference>
<evidence type="ECO:0000259" key="3">
    <source>
        <dbReference type="Pfam" id="PF13427"/>
    </source>
</evidence>
<organism evidence="5 6">
    <name type="scientific">Clostridium cadaveris</name>
    <dbReference type="NCBI Taxonomy" id="1529"/>
    <lineage>
        <taxon>Bacteria</taxon>
        <taxon>Bacillati</taxon>
        <taxon>Bacillota</taxon>
        <taxon>Clostridia</taxon>
        <taxon>Eubacteriales</taxon>
        <taxon>Clostridiaceae</taxon>
        <taxon>Clostridium</taxon>
    </lineage>
</organism>
<accession>A0A1I2KGB1</accession>
<evidence type="ECO:0000313" key="5">
    <source>
        <dbReference type="EMBL" id="SFF63976.1"/>
    </source>
</evidence>
<name>A0A1I2KGB1_9CLOT</name>
<reference evidence="4 7" key="2">
    <citation type="submission" date="2018-03" db="EMBL/GenBank/DDBJ databases">
        <title>The uncultured portion of the human microbiome is neutrally assembled.</title>
        <authorList>
            <person name="Jeraldo P."/>
            <person name="Boardman L."/>
            <person name="White B.A."/>
            <person name="Nelson H."/>
            <person name="Goldenfeld N."/>
            <person name="Chia N."/>
        </authorList>
    </citation>
    <scope>NUCLEOTIDE SEQUENCE [LARGE SCALE GENOMIC DNA]</scope>
    <source>
        <strain evidence="4">CIM:MAG 903</strain>
    </source>
</reference>
<dbReference type="CDD" id="cd05403">
    <property type="entry name" value="NT_KNTase_like"/>
    <property type="match status" value="1"/>
</dbReference>
<feature type="domain" description="Adenylyltransferase AadA C-terminal" evidence="3">
    <location>
        <begin position="142"/>
        <end position="200"/>
    </location>
</feature>
<dbReference type="Gene3D" id="3.30.460.10">
    <property type="entry name" value="Beta Polymerase, domain 2"/>
    <property type="match status" value="1"/>
</dbReference>
<dbReference type="AlphaFoldDB" id="A0A1I2KGB1"/>
<evidence type="ECO:0000313" key="6">
    <source>
        <dbReference type="Proteomes" id="UP000182135"/>
    </source>
</evidence>
<keyword evidence="1" id="KW-0808">Transferase</keyword>
<dbReference type="InterPro" id="IPR043519">
    <property type="entry name" value="NT_sf"/>
</dbReference>
<gene>
    <name evidence="4" type="ORF">DBY38_08090</name>
    <name evidence="5" type="ORF">SAMN04487885_10523</name>
</gene>
<dbReference type="EMBL" id="QAMZ01000039">
    <property type="protein sequence ID" value="PWL53271.1"/>
    <property type="molecule type" value="Genomic_DNA"/>
</dbReference>
<sequence>MEQSIEIMKNYIANILLDNKPSIYLYGSIVLEDFKDGWSDIDILCLTETKISAKQAEQLLNLRQELLNEYRNNSYFRSFEGSFLTLEAFINDIPDTVVYWGTSGQRIIDRHYVDPFSMVELIEHGNLLYGNEVRNNFIYPTKEEIIEAVSKHYEIIRKFAVITERNLYSAGWLLDIARCIYTLKTGKIISKTKAGKWALDNNLVLDIDIMKKVIKIREEPNRYKNDNEVMKWLGTLGNYIQRFADVLEKEISLAKLT</sequence>
<dbReference type="InterPro" id="IPR002934">
    <property type="entry name" value="Polymerase_NTP_transf_dom"/>
</dbReference>
<keyword evidence="6" id="KW-1185">Reference proteome</keyword>
<dbReference type="STRING" id="1529.SAMN04487885_10523"/>
<evidence type="ECO:0000313" key="7">
    <source>
        <dbReference type="Proteomes" id="UP000246114"/>
    </source>
</evidence>
<evidence type="ECO:0000259" key="2">
    <source>
        <dbReference type="Pfam" id="PF01909"/>
    </source>
</evidence>
<dbReference type="OrthoDB" id="1933376at2"/>
<dbReference type="eggNOG" id="COG1708">
    <property type="taxonomic scope" value="Bacteria"/>
</dbReference>
<dbReference type="Proteomes" id="UP000182135">
    <property type="component" value="Unassembled WGS sequence"/>
</dbReference>
<dbReference type="EMBL" id="FOOE01000005">
    <property type="protein sequence ID" value="SFF63976.1"/>
    <property type="molecule type" value="Genomic_DNA"/>
</dbReference>
<feature type="domain" description="Polymerase nucleotidyl transferase" evidence="2">
    <location>
        <begin position="20"/>
        <end position="60"/>
    </location>
</feature>
<dbReference type="RefSeq" id="WP_027639542.1">
    <property type="nucleotide sequence ID" value="NZ_FOOE01000005.1"/>
</dbReference>